<proteinExistence type="inferred from homology"/>
<dbReference type="GO" id="GO:0038023">
    <property type="term" value="F:signaling receptor activity"/>
    <property type="evidence" value="ECO:0007669"/>
    <property type="project" value="TreeGrafter"/>
</dbReference>
<reference evidence="9" key="1">
    <citation type="submission" date="2022-11" db="UniProtKB">
        <authorList>
            <consortium name="WormBaseParasite"/>
        </authorList>
    </citation>
    <scope>IDENTIFICATION</scope>
</reference>
<protein>
    <submittedName>
        <fullName evidence="9">Uncharacterized protein</fullName>
    </submittedName>
</protein>
<comment type="subcellular location">
    <subcellularLocation>
        <location evidence="1">Membrane</location>
        <topology evidence="1">Multi-pass membrane protein</topology>
    </subcellularLocation>
</comment>
<keyword evidence="6" id="KW-0862">Zinc</keyword>
<evidence type="ECO:0000256" key="5">
    <source>
        <dbReference type="ARBA" id="ARBA00023136"/>
    </source>
</evidence>
<dbReference type="AlphaFoldDB" id="A0A914X328"/>
<keyword evidence="4 7" id="KW-1133">Transmembrane helix</keyword>
<feature type="transmembrane region" description="Helical" evidence="7">
    <location>
        <begin position="80"/>
        <end position="100"/>
    </location>
</feature>
<feature type="transmembrane region" description="Helical" evidence="7">
    <location>
        <begin position="148"/>
        <end position="167"/>
    </location>
</feature>
<feature type="transmembrane region" description="Helical" evidence="7">
    <location>
        <begin position="281"/>
        <end position="301"/>
    </location>
</feature>
<dbReference type="WBParaSite" id="PSAMB.scaffold644size44715.g7720.t2">
    <property type="protein sequence ID" value="PSAMB.scaffold644size44715.g7720.t2"/>
    <property type="gene ID" value="PSAMB.scaffold644size44715.g7720"/>
</dbReference>
<evidence type="ECO:0000256" key="2">
    <source>
        <dbReference type="ARBA" id="ARBA00007018"/>
    </source>
</evidence>
<dbReference type="Proteomes" id="UP000887566">
    <property type="component" value="Unplaced"/>
</dbReference>
<dbReference type="Pfam" id="PF03006">
    <property type="entry name" value="HlyIII"/>
    <property type="match status" value="1"/>
</dbReference>
<feature type="transmembrane region" description="Helical" evidence="7">
    <location>
        <begin position="109"/>
        <end position="128"/>
    </location>
</feature>
<dbReference type="PANTHER" id="PTHR20855:SF92">
    <property type="entry name" value="PROGESTIN AND ADIPOQ RECEPTOR FAMILY MEMBER 3-LIKE"/>
    <property type="match status" value="1"/>
</dbReference>
<keyword evidence="3 7" id="KW-0812">Transmembrane</keyword>
<evidence type="ECO:0000256" key="7">
    <source>
        <dbReference type="SAM" id="Phobius"/>
    </source>
</evidence>
<dbReference type="GO" id="GO:0046872">
    <property type="term" value="F:metal ion binding"/>
    <property type="evidence" value="ECO:0007669"/>
    <property type="project" value="UniProtKB-KW"/>
</dbReference>
<dbReference type="InterPro" id="IPR004254">
    <property type="entry name" value="AdipoR/HlyIII-related"/>
</dbReference>
<dbReference type="GO" id="GO:0016020">
    <property type="term" value="C:membrane"/>
    <property type="evidence" value="ECO:0007669"/>
    <property type="project" value="UniProtKB-SubCell"/>
</dbReference>
<dbReference type="PANTHER" id="PTHR20855">
    <property type="entry name" value="ADIPOR/PROGESTIN RECEPTOR-RELATED"/>
    <property type="match status" value="1"/>
</dbReference>
<keyword evidence="6" id="KW-0479">Metal-binding</keyword>
<organism evidence="8 9">
    <name type="scientific">Plectus sambesii</name>
    <dbReference type="NCBI Taxonomy" id="2011161"/>
    <lineage>
        <taxon>Eukaryota</taxon>
        <taxon>Metazoa</taxon>
        <taxon>Ecdysozoa</taxon>
        <taxon>Nematoda</taxon>
        <taxon>Chromadorea</taxon>
        <taxon>Plectida</taxon>
        <taxon>Plectina</taxon>
        <taxon>Plectoidea</taxon>
        <taxon>Plectidae</taxon>
        <taxon>Plectus</taxon>
    </lineage>
</organism>
<keyword evidence="5 7" id="KW-0472">Membrane</keyword>
<feature type="transmembrane region" description="Helical" evidence="7">
    <location>
        <begin position="49"/>
        <end position="68"/>
    </location>
</feature>
<feature type="binding site" evidence="6">
    <location>
        <position position="247"/>
    </location>
    <ligand>
        <name>Zn(2+)</name>
        <dbReference type="ChEBI" id="CHEBI:29105"/>
    </ligand>
</feature>
<accession>A0A914X328</accession>
<evidence type="ECO:0000256" key="3">
    <source>
        <dbReference type="ARBA" id="ARBA00022692"/>
    </source>
</evidence>
<keyword evidence="8" id="KW-1185">Reference proteome</keyword>
<name>A0A914X328_9BILA</name>
<feature type="binding site" evidence="6">
    <location>
        <position position="251"/>
    </location>
    <ligand>
        <name>Zn(2+)</name>
        <dbReference type="ChEBI" id="CHEBI:29105"/>
    </ligand>
</feature>
<comment type="similarity">
    <text evidence="2">Belongs to the ADIPOR family.</text>
</comment>
<evidence type="ECO:0000313" key="8">
    <source>
        <dbReference type="Proteomes" id="UP000887566"/>
    </source>
</evidence>
<evidence type="ECO:0000256" key="1">
    <source>
        <dbReference type="ARBA" id="ARBA00004141"/>
    </source>
</evidence>
<evidence type="ECO:0000313" key="9">
    <source>
        <dbReference type="WBParaSite" id="PSAMB.scaffold644size44715.g7720.t2"/>
    </source>
</evidence>
<evidence type="ECO:0000256" key="6">
    <source>
        <dbReference type="PIRSR" id="PIRSR604254-1"/>
    </source>
</evidence>
<feature type="binding site" evidence="6">
    <location>
        <position position="98"/>
    </location>
    <ligand>
        <name>Zn(2+)</name>
        <dbReference type="ChEBI" id="CHEBI:29105"/>
    </ligand>
</feature>
<evidence type="ECO:0000256" key="4">
    <source>
        <dbReference type="ARBA" id="ARBA00022989"/>
    </source>
</evidence>
<feature type="transmembrane region" description="Helical" evidence="7">
    <location>
        <begin position="176"/>
        <end position="196"/>
    </location>
</feature>
<sequence length="309" mass="35178">MISSASAAMLPADQVPDILKRKHIAGGYRPPHQSWSYYLKSVFLPHNEVVNVWTHLLPVFCFFYGYLWPELQIRPLNLPLVGLFSGIIALMLGSTLAHLLHSRSKIDHIFWFLIDFVGIAFFGIGIGVQRYSCATHSLGFTLDYTFLPLHLAICLILQFFSNSYLFVCHTDWAPRLHLRIVSSLVLAVWLYVPLYPRYYASDQLEEDVGLLRHNRAGQWLLLAGLFMGANIPERWAPGKFDLFGYGHQLFHICVNMVAWNLCEAAKIDCGLQQTSGFINGIVIGCFVISALLIYITLYQLMKIARKMHL</sequence>